<dbReference type="HOGENOM" id="CLU_1862496_0_0_9"/>
<geneLocation type="plasmid" evidence="2"/>
<dbReference type="Proteomes" id="UP000031449">
    <property type="component" value="Plasmid unnamed"/>
</dbReference>
<keyword evidence="2" id="KW-1185">Reference proteome</keyword>
<dbReference type="EMBL" id="CP009417">
    <property type="protein sequence ID" value="AJD93368.1"/>
    <property type="molecule type" value="Genomic_DNA"/>
</dbReference>
<protein>
    <submittedName>
        <fullName evidence="1">Uncharacterized protein</fullName>
    </submittedName>
</protein>
<sequence>MKPTEKQIQDFVTEWRETERELGESILDGRFPLNPQTFMTWCFGRGYLTGDQYNAWVADYRMQTLEATDENYFVYTDDAESVPYAVVIDENMHSSDNDDLYEKAIAIVGEFILSIDVYGERWNDFVQKVKNDDEVDE</sequence>
<dbReference type="OrthoDB" id="9881541at2"/>
<dbReference type="BioCyc" id="JESP1508404:G14D9-13334-MONOMER"/>
<evidence type="ECO:0000313" key="2">
    <source>
        <dbReference type="Proteomes" id="UP000031449"/>
    </source>
</evidence>
<name>A0A0B5AXV7_9BACL</name>
<reference evidence="1 2" key="1">
    <citation type="submission" date="2014-08" db="EMBL/GenBank/DDBJ databases">
        <title>Complete genome of a marine bacteria Jeotgalibacillus malaysiensis.</title>
        <authorList>
            <person name="Yaakop A.S."/>
            <person name="Chan K.-G."/>
            <person name="Goh K.M."/>
        </authorList>
    </citation>
    <scope>NUCLEOTIDE SEQUENCE [LARGE SCALE GENOMIC DNA]</scope>
    <source>
        <strain evidence="1 2">D5</strain>
        <plasmid evidence="2">Plasmid</plasmid>
    </source>
</reference>
<accession>A0A0B5AXV7</accession>
<organism evidence="1 2">
    <name type="scientific">Jeotgalibacillus malaysiensis</name>
    <dbReference type="NCBI Taxonomy" id="1508404"/>
    <lineage>
        <taxon>Bacteria</taxon>
        <taxon>Bacillati</taxon>
        <taxon>Bacillota</taxon>
        <taxon>Bacilli</taxon>
        <taxon>Bacillales</taxon>
        <taxon>Caryophanaceae</taxon>
        <taxon>Jeotgalibacillus</taxon>
    </lineage>
</organism>
<gene>
    <name evidence="1" type="ORF">JMA_40500</name>
</gene>
<evidence type="ECO:0000313" key="1">
    <source>
        <dbReference type="EMBL" id="AJD93368.1"/>
    </source>
</evidence>
<dbReference type="KEGG" id="jeo:JMA_40500"/>
<dbReference type="AlphaFoldDB" id="A0A0B5AXV7"/>
<keyword evidence="1" id="KW-0614">Plasmid</keyword>
<proteinExistence type="predicted"/>